<feature type="compositionally biased region" description="Polar residues" evidence="2">
    <location>
        <begin position="28"/>
        <end position="49"/>
    </location>
</feature>
<dbReference type="Proteomes" id="UP000007799">
    <property type="component" value="Unassembled WGS sequence"/>
</dbReference>
<dbReference type="GeneID" id="16074722"/>
<dbReference type="RefSeq" id="XP_004994144.1">
    <property type="nucleotide sequence ID" value="XM_004994087.1"/>
</dbReference>
<evidence type="ECO:0000256" key="1">
    <source>
        <dbReference type="SAM" id="Coils"/>
    </source>
</evidence>
<feature type="region of interest" description="Disordered" evidence="2">
    <location>
        <begin position="195"/>
        <end position="281"/>
    </location>
</feature>
<feature type="coiled-coil region" evidence="1">
    <location>
        <begin position="107"/>
        <end position="194"/>
    </location>
</feature>
<dbReference type="AlphaFoldDB" id="F2U9T6"/>
<dbReference type="InParanoid" id="F2U9T6"/>
<keyword evidence="1" id="KW-0175">Coiled coil</keyword>
<accession>F2U9T6</accession>
<evidence type="ECO:0000313" key="3">
    <source>
        <dbReference type="EMBL" id="EGD73113.1"/>
    </source>
</evidence>
<feature type="compositionally biased region" description="Low complexity" evidence="2">
    <location>
        <begin position="195"/>
        <end position="204"/>
    </location>
</feature>
<keyword evidence="4" id="KW-1185">Reference proteome</keyword>
<sequence>MDIDSVTAQEREMHASSHSGHDAPSRRISYSSRNGENPGSWENRSSASANPAPHLLSRRQQTVSMDIDSWEVAELRAGEERRRQQLETRDQALRAMAEEVQRVQGPHAEATQHLRSTEEAKAKLDRQQADKEALLEHRLALVQKKHDMVSGHQQRLEDALARLRHDNAFARATAREATENVARLRAELRAISAATTRAATGSARGRADTHTRVEGSSGCNRHSNSSGGNKDSNGNGNSNSNSNDNSNSNSNDSNYGNSAGRGEVNAGGSSGQGTKRGRPAVAATASSAFDVDASSLSFALVDEGRAEMARRQAAIGNLHAALHASTTAITKIKAQLDRVVARTAGAIASAT</sequence>
<feature type="compositionally biased region" description="Low complexity" evidence="2">
    <location>
        <begin position="223"/>
        <end position="258"/>
    </location>
</feature>
<dbReference type="KEGG" id="sre:PTSG_04827"/>
<feature type="compositionally biased region" description="Basic and acidic residues" evidence="2">
    <location>
        <begin position="9"/>
        <end position="25"/>
    </location>
</feature>
<protein>
    <submittedName>
        <fullName evidence="3">Uncharacterized protein</fullName>
    </submittedName>
</protein>
<gene>
    <name evidence="3" type="ORF">PTSG_04827</name>
</gene>
<organism evidence="4">
    <name type="scientific">Salpingoeca rosetta (strain ATCC 50818 / BSB-021)</name>
    <dbReference type="NCBI Taxonomy" id="946362"/>
    <lineage>
        <taxon>Eukaryota</taxon>
        <taxon>Choanoflagellata</taxon>
        <taxon>Craspedida</taxon>
        <taxon>Salpingoecidae</taxon>
        <taxon>Salpingoeca</taxon>
    </lineage>
</organism>
<name>F2U9T6_SALR5</name>
<dbReference type="EMBL" id="GL832965">
    <property type="protein sequence ID" value="EGD73113.1"/>
    <property type="molecule type" value="Genomic_DNA"/>
</dbReference>
<evidence type="ECO:0000256" key="2">
    <source>
        <dbReference type="SAM" id="MobiDB-lite"/>
    </source>
</evidence>
<evidence type="ECO:0000313" key="4">
    <source>
        <dbReference type="Proteomes" id="UP000007799"/>
    </source>
</evidence>
<feature type="region of interest" description="Disordered" evidence="2">
    <location>
        <begin position="1"/>
        <end position="61"/>
    </location>
</feature>
<proteinExistence type="predicted"/>
<reference evidence="3" key="1">
    <citation type="submission" date="2009-08" db="EMBL/GenBank/DDBJ databases">
        <title>Annotation of Salpingoeca rosetta.</title>
        <authorList>
            <consortium name="The Broad Institute Genome Sequencing Platform"/>
            <person name="Russ C."/>
            <person name="Cuomo C."/>
            <person name="Burger G."/>
            <person name="Gray M.W."/>
            <person name="Holland P.W.H."/>
            <person name="King N."/>
            <person name="Lang F.B.F."/>
            <person name="Roger A.J."/>
            <person name="Ruiz-Trillo I."/>
            <person name="Young S.K."/>
            <person name="Zeng Q."/>
            <person name="Gargeya S."/>
            <person name="Alvarado L."/>
            <person name="Berlin A."/>
            <person name="Chapman S.B."/>
            <person name="Chen Z."/>
            <person name="Freedman E."/>
            <person name="Gellesch M."/>
            <person name="Goldberg J."/>
            <person name="Griggs A."/>
            <person name="Gujja S."/>
            <person name="Heilman E."/>
            <person name="Heiman D."/>
            <person name="Howarth C."/>
            <person name="Mehta T."/>
            <person name="Neiman D."/>
            <person name="Pearson M."/>
            <person name="Roberts A."/>
            <person name="Saif S."/>
            <person name="Shea T."/>
            <person name="Shenoy N."/>
            <person name="Sisk P."/>
            <person name="Stolte C."/>
            <person name="Sykes S."/>
            <person name="White J."/>
            <person name="Yandava C."/>
            <person name="Haas B."/>
            <person name="Nusbaum C."/>
            <person name="Birren B."/>
        </authorList>
    </citation>
    <scope>NUCLEOTIDE SEQUENCE [LARGE SCALE GENOMIC DNA]</scope>
    <source>
        <strain evidence="3">ATCC 50818</strain>
    </source>
</reference>